<dbReference type="VEuPathDB" id="FungiDB:H310_03061"/>
<dbReference type="Pfam" id="PF00520">
    <property type="entry name" value="Ion_trans"/>
    <property type="match status" value="1"/>
</dbReference>
<feature type="domain" description="PDEase" evidence="13">
    <location>
        <begin position="382"/>
        <end position="722"/>
    </location>
</feature>
<dbReference type="InterPro" id="IPR023088">
    <property type="entry name" value="PDEase"/>
</dbReference>
<evidence type="ECO:0000256" key="9">
    <source>
        <dbReference type="PIRSR" id="PIRSR623088-3"/>
    </source>
</evidence>
<dbReference type="PROSITE" id="PS00126">
    <property type="entry name" value="PDEASE_I_1"/>
    <property type="match status" value="1"/>
</dbReference>
<feature type="binding site" evidence="9">
    <location>
        <position position="512"/>
    </location>
    <ligand>
        <name>Zn(2+)</name>
        <dbReference type="ChEBI" id="CHEBI:29105"/>
        <label>2</label>
    </ligand>
</feature>
<evidence type="ECO:0000256" key="7">
    <source>
        <dbReference type="PIRSR" id="PIRSR623088-1"/>
    </source>
</evidence>
<evidence type="ECO:0000256" key="11">
    <source>
        <dbReference type="SAM" id="MobiDB-lite"/>
    </source>
</evidence>
<dbReference type="PROSITE" id="PS51845">
    <property type="entry name" value="PDEASE_I_2"/>
    <property type="match status" value="1"/>
</dbReference>
<feature type="region of interest" description="Disordered" evidence="11">
    <location>
        <begin position="351"/>
        <end position="381"/>
    </location>
</feature>
<keyword evidence="3 9" id="KW-0479">Metal-binding</keyword>
<feature type="binding site" evidence="8">
    <location>
        <position position="678"/>
    </location>
    <ligand>
        <name>AMP</name>
        <dbReference type="ChEBI" id="CHEBI:456215"/>
    </ligand>
</feature>
<dbReference type="Gene3D" id="1.10.1300.10">
    <property type="entry name" value="3'5'-cyclic nucleotide phosphodiesterase, catalytic domain"/>
    <property type="match status" value="1"/>
</dbReference>
<protein>
    <recommendedName>
        <fullName evidence="10">Phosphodiesterase</fullName>
        <ecNumber evidence="10">3.1.4.-</ecNumber>
    </recommendedName>
</protein>
<evidence type="ECO:0000256" key="12">
    <source>
        <dbReference type="SAM" id="Phobius"/>
    </source>
</evidence>
<name>A0A024UKZ8_9STRA</name>
<comment type="similarity">
    <text evidence="10">Belongs to the cyclic nucleotide phosphodiesterase family.</text>
</comment>
<dbReference type="InterPro" id="IPR005821">
    <property type="entry name" value="Ion_trans_dom"/>
</dbReference>
<dbReference type="Pfam" id="PF00233">
    <property type="entry name" value="PDEase_I"/>
    <property type="match status" value="1"/>
</dbReference>
<organism evidence="14">
    <name type="scientific">Aphanomyces invadans</name>
    <dbReference type="NCBI Taxonomy" id="157072"/>
    <lineage>
        <taxon>Eukaryota</taxon>
        <taxon>Sar</taxon>
        <taxon>Stramenopiles</taxon>
        <taxon>Oomycota</taxon>
        <taxon>Saprolegniomycetes</taxon>
        <taxon>Saprolegniales</taxon>
        <taxon>Verrucalvaceae</taxon>
        <taxon>Aphanomyces</taxon>
    </lineage>
</organism>
<dbReference type="SMART" id="SM00471">
    <property type="entry name" value="HDc"/>
    <property type="match status" value="1"/>
</dbReference>
<evidence type="ECO:0000313" key="14">
    <source>
        <dbReference type="EMBL" id="ETW06954.1"/>
    </source>
</evidence>
<dbReference type="InterPro" id="IPR023174">
    <property type="entry name" value="PDEase_CS"/>
</dbReference>
<dbReference type="PRINTS" id="PR00387">
    <property type="entry name" value="PDIESTERASE1"/>
</dbReference>
<dbReference type="GO" id="GO:0046872">
    <property type="term" value="F:metal ion binding"/>
    <property type="evidence" value="ECO:0007669"/>
    <property type="project" value="UniProtKB-KW"/>
</dbReference>
<comment type="subcellular location">
    <subcellularLocation>
        <location evidence="1">Membrane</location>
        <topology evidence="1">Multi-pass membrane protein</topology>
    </subcellularLocation>
</comment>
<evidence type="ECO:0000256" key="10">
    <source>
        <dbReference type="RuleBase" id="RU363067"/>
    </source>
</evidence>
<gene>
    <name evidence="14" type="ORF">H310_03061</name>
</gene>
<dbReference type="eggNOG" id="KOG3689">
    <property type="taxonomic scope" value="Eukaryota"/>
</dbReference>
<dbReference type="EMBL" id="KI913955">
    <property type="protein sequence ID" value="ETW06954.1"/>
    <property type="molecule type" value="Genomic_DNA"/>
</dbReference>
<proteinExistence type="inferred from homology"/>
<feature type="binding site" evidence="9">
    <location>
        <position position="475"/>
    </location>
    <ligand>
        <name>Zn(2+)</name>
        <dbReference type="ChEBI" id="CHEBI:29105"/>
        <label>1</label>
    </ligand>
</feature>
<accession>A0A024UKZ8</accession>
<dbReference type="GO" id="GO:0016020">
    <property type="term" value="C:membrane"/>
    <property type="evidence" value="ECO:0007669"/>
    <property type="project" value="UniProtKB-SubCell"/>
</dbReference>
<feature type="binding site" evidence="9">
    <location>
        <position position="627"/>
    </location>
    <ligand>
        <name>Zn(2+)</name>
        <dbReference type="ChEBI" id="CHEBI:29105"/>
        <label>1</label>
    </ligand>
</feature>
<feature type="transmembrane region" description="Helical" evidence="12">
    <location>
        <begin position="151"/>
        <end position="170"/>
    </location>
</feature>
<evidence type="ECO:0000256" key="2">
    <source>
        <dbReference type="ARBA" id="ARBA00022692"/>
    </source>
</evidence>
<dbReference type="SUPFAM" id="SSF109604">
    <property type="entry name" value="HD-domain/PDEase-like"/>
    <property type="match status" value="1"/>
</dbReference>
<keyword evidence="2 12" id="KW-0812">Transmembrane</keyword>
<dbReference type="Gene3D" id="1.20.120.350">
    <property type="entry name" value="Voltage-gated potassium channels. Chain C"/>
    <property type="match status" value="1"/>
</dbReference>
<evidence type="ECO:0000256" key="1">
    <source>
        <dbReference type="ARBA" id="ARBA00004141"/>
    </source>
</evidence>
<dbReference type="EC" id="3.1.4.-" evidence="10"/>
<feature type="binding site" evidence="8">
    <location>
        <begin position="471"/>
        <end position="475"/>
    </location>
    <ligand>
        <name>AMP</name>
        <dbReference type="ChEBI" id="CHEBI:456215"/>
    </ligand>
</feature>
<evidence type="ECO:0000259" key="13">
    <source>
        <dbReference type="PROSITE" id="PS51845"/>
    </source>
</evidence>
<feature type="region of interest" description="Disordered" evidence="11">
    <location>
        <begin position="754"/>
        <end position="802"/>
    </location>
</feature>
<dbReference type="InterPro" id="IPR027359">
    <property type="entry name" value="Volt_channel_dom_sf"/>
</dbReference>
<dbReference type="CDD" id="cd00077">
    <property type="entry name" value="HDc"/>
    <property type="match status" value="1"/>
</dbReference>
<keyword evidence="4 10" id="KW-0378">Hydrolase</keyword>
<evidence type="ECO:0000256" key="4">
    <source>
        <dbReference type="ARBA" id="ARBA00022801"/>
    </source>
</evidence>
<dbReference type="GO" id="GO:0004114">
    <property type="term" value="F:3',5'-cyclic-nucleotide phosphodiesterase activity"/>
    <property type="evidence" value="ECO:0007669"/>
    <property type="project" value="InterPro"/>
</dbReference>
<feature type="transmembrane region" description="Helical" evidence="12">
    <location>
        <begin position="210"/>
        <end position="231"/>
    </location>
</feature>
<evidence type="ECO:0000256" key="6">
    <source>
        <dbReference type="ARBA" id="ARBA00023136"/>
    </source>
</evidence>
<evidence type="ECO:0000256" key="8">
    <source>
        <dbReference type="PIRSR" id="PIRSR623088-2"/>
    </source>
</evidence>
<dbReference type="AlphaFoldDB" id="A0A024UKZ8"/>
<dbReference type="InterPro" id="IPR002073">
    <property type="entry name" value="PDEase_catalytic_dom"/>
</dbReference>
<evidence type="ECO:0000256" key="5">
    <source>
        <dbReference type="ARBA" id="ARBA00022989"/>
    </source>
</evidence>
<dbReference type="OrthoDB" id="189220at2759"/>
<keyword evidence="6 12" id="KW-0472">Membrane</keyword>
<dbReference type="GeneID" id="20080111"/>
<feature type="transmembrane region" description="Helical" evidence="12">
    <location>
        <begin position="176"/>
        <end position="198"/>
    </location>
</feature>
<dbReference type="PANTHER" id="PTHR11347">
    <property type="entry name" value="CYCLIC NUCLEOTIDE PHOSPHODIESTERASE"/>
    <property type="match status" value="1"/>
</dbReference>
<feature type="binding site" evidence="8">
    <location>
        <position position="512"/>
    </location>
    <ligand>
        <name>AMP</name>
        <dbReference type="ChEBI" id="CHEBI:456215"/>
    </ligand>
</feature>
<dbReference type="SUPFAM" id="SSF81324">
    <property type="entry name" value="Voltage-gated potassium channels"/>
    <property type="match status" value="1"/>
</dbReference>
<dbReference type="GO" id="GO:0007165">
    <property type="term" value="P:signal transduction"/>
    <property type="evidence" value="ECO:0007669"/>
    <property type="project" value="InterPro"/>
</dbReference>
<sequence>MCVARLDAATSVSGREIIYSAALDRLHRAHFGTLVDGGVARVGTGGGDNIHGTPPATTTEPLSPCGISFQLVDDPSTGLPSMNVSVKSPRASVKPGARSVVPSDSLPVRRSVVDLPPNARRHLRQRHRASSALDKPRNAVGAFVTNIKVELFFISIVICYGIFVLVQMTFEAQLKAYQNAFDVVDLVVSSVLTLELVLRLFGFGLVMLMSFWNSFDAIVVVGTLVLSLWSFTSENGTGSAIATLLRMRPILRIFRIVVVFERIKQRSAALKHAHRGSALQTPIETVLGTLYELRYHPSIKPSVQSEIDYAIYTIKNNKLYDAGEHMLNGQNIDKDTQDWLRDGLLRKNDASAVTPSPAAADVGAGTTDPDDKVGRPAGVGGLRKENSGITDELFPLIETARHHFNELMATVAEWDFDVFRVQEITKGNALTHMGYFLLRDLVEEHLLLDAHTLAVFLIEIQQGYVVLNPYHNAMHAADVMQTSNYFATRSAIAPFLRPLDRTLVLLAACIHDYKHDGFNNGFHIASGSELAIRYNDTAVLENFHVAQAFLTMKSSNCMLFSKLSTDDYKYSRDMLIQLVLGTDMAKHFEDVALFKANIMPQSLDERLEIKTLGDKKMLMKMIIHTSDVSNPAKVRVTMLRWTDRVVEEFFGQGDKEKTLGLVVSPFMDRTTLALKKMQLGFADFVVSPLFHVWANISHQVQVDGYTTLLDNREWWNQRDDNFKHAQIKGVVKDLLQDATVASGLLSRKLSTGSLPMVREGDGRAPASQAESDGGGSNKLELVVKETNKGGGTSDGPTSTTAP</sequence>
<reference evidence="14" key="1">
    <citation type="submission" date="2013-12" db="EMBL/GenBank/DDBJ databases">
        <title>The Genome Sequence of Aphanomyces invadans NJM9701.</title>
        <authorList>
            <consortium name="The Broad Institute Genomics Platform"/>
            <person name="Russ C."/>
            <person name="Tyler B."/>
            <person name="van West P."/>
            <person name="Dieguez-Uribeondo J."/>
            <person name="Young S.K."/>
            <person name="Zeng Q."/>
            <person name="Gargeya S."/>
            <person name="Fitzgerald M."/>
            <person name="Abouelleil A."/>
            <person name="Alvarado L."/>
            <person name="Chapman S.B."/>
            <person name="Gainer-Dewar J."/>
            <person name="Goldberg J."/>
            <person name="Griggs A."/>
            <person name="Gujja S."/>
            <person name="Hansen M."/>
            <person name="Howarth C."/>
            <person name="Imamovic A."/>
            <person name="Ireland A."/>
            <person name="Larimer J."/>
            <person name="McCowan C."/>
            <person name="Murphy C."/>
            <person name="Pearson M."/>
            <person name="Poon T.W."/>
            <person name="Priest M."/>
            <person name="Roberts A."/>
            <person name="Saif S."/>
            <person name="Shea T."/>
            <person name="Sykes S."/>
            <person name="Wortman J."/>
            <person name="Nusbaum C."/>
            <person name="Birren B."/>
        </authorList>
    </citation>
    <scope>NUCLEOTIDE SEQUENCE [LARGE SCALE GENOMIC DNA]</scope>
    <source>
        <strain evidence="14">NJM9701</strain>
    </source>
</reference>
<dbReference type="InterPro" id="IPR036971">
    <property type="entry name" value="PDEase_catalytic_dom_sf"/>
</dbReference>
<dbReference type="STRING" id="157072.A0A024UKZ8"/>
<feature type="binding site" evidence="8">
    <location>
        <position position="627"/>
    </location>
    <ligand>
        <name>AMP</name>
        <dbReference type="ChEBI" id="CHEBI:456215"/>
    </ligand>
</feature>
<dbReference type="InterPro" id="IPR003607">
    <property type="entry name" value="HD/PDEase_dom"/>
</dbReference>
<keyword evidence="5 12" id="KW-1133">Transmembrane helix</keyword>
<comment type="cofactor">
    <cofactor evidence="10">
        <name>a divalent metal cation</name>
        <dbReference type="ChEBI" id="CHEBI:60240"/>
    </cofactor>
    <text evidence="10">Binds 2 divalent metal cations per subunit. Site 1 may preferentially bind zinc ions, while site 2 has a preference for magnesium and/or manganese ions.</text>
</comment>
<evidence type="ECO:0000256" key="3">
    <source>
        <dbReference type="ARBA" id="ARBA00022723"/>
    </source>
</evidence>
<feature type="binding site" evidence="9">
    <location>
        <position position="511"/>
    </location>
    <ligand>
        <name>Zn(2+)</name>
        <dbReference type="ChEBI" id="CHEBI:29105"/>
        <label>1</label>
    </ligand>
</feature>
<feature type="active site" description="Proton donor" evidence="7">
    <location>
        <position position="471"/>
    </location>
</feature>
<dbReference type="GO" id="GO:0005216">
    <property type="term" value="F:monoatomic ion channel activity"/>
    <property type="evidence" value="ECO:0007669"/>
    <property type="project" value="InterPro"/>
</dbReference>
<feature type="binding site" evidence="9">
    <location>
        <position position="512"/>
    </location>
    <ligand>
        <name>Zn(2+)</name>
        <dbReference type="ChEBI" id="CHEBI:29105"/>
        <label>1</label>
    </ligand>
</feature>
<dbReference type="RefSeq" id="XP_008865029.1">
    <property type="nucleotide sequence ID" value="XM_008866807.1"/>
</dbReference>